<dbReference type="AlphaFoldDB" id="A0A9W7TX19"/>
<feature type="region of interest" description="Disordered" evidence="1">
    <location>
        <begin position="1"/>
        <end position="24"/>
    </location>
</feature>
<proteinExistence type="predicted"/>
<dbReference type="Gene3D" id="1.20.1230.10">
    <property type="entry name" value="Phospholipase C beta, distal C-terminal domain"/>
    <property type="match status" value="1"/>
</dbReference>
<dbReference type="GO" id="GO:0004435">
    <property type="term" value="F:phosphatidylinositol-4,5-bisphosphate phospholipase C activity"/>
    <property type="evidence" value="ECO:0007669"/>
    <property type="project" value="InterPro"/>
</dbReference>
<dbReference type="GO" id="GO:0005509">
    <property type="term" value="F:calcium ion binding"/>
    <property type="evidence" value="ECO:0007669"/>
    <property type="project" value="InterPro"/>
</dbReference>
<organism evidence="3 4">
    <name type="scientific">Triplophysa rosa</name>
    <name type="common">Cave loach</name>
    <dbReference type="NCBI Taxonomy" id="992332"/>
    <lineage>
        <taxon>Eukaryota</taxon>
        <taxon>Metazoa</taxon>
        <taxon>Chordata</taxon>
        <taxon>Craniata</taxon>
        <taxon>Vertebrata</taxon>
        <taxon>Euteleostomi</taxon>
        <taxon>Actinopterygii</taxon>
        <taxon>Neopterygii</taxon>
        <taxon>Teleostei</taxon>
        <taxon>Ostariophysi</taxon>
        <taxon>Cypriniformes</taxon>
        <taxon>Nemacheilidae</taxon>
        <taxon>Triplophysa</taxon>
    </lineage>
</organism>
<protein>
    <submittedName>
        <fullName evidence="3">1-phosphatidylinositol 4</fullName>
    </submittedName>
</protein>
<keyword evidence="4" id="KW-1185">Reference proteome</keyword>
<reference evidence="3" key="1">
    <citation type="submission" date="2021-02" db="EMBL/GenBank/DDBJ databases">
        <title>Comparative genomics reveals that relaxation of natural selection precedes convergent phenotypic evolution of cavefish.</title>
        <authorList>
            <person name="Peng Z."/>
        </authorList>
    </citation>
    <scope>NUCLEOTIDE SEQUENCE</scope>
    <source>
        <tissue evidence="3">Muscle</tissue>
    </source>
</reference>
<comment type="caution">
    <text evidence="3">The sequence shown here is derived from an EMBL/GenBank/DDBJ whole genome shotgun (WGS) entry which is preliminary data.</text>
</comment>
<dbReference type="Proteomes" id="UP001059041">
    <property type="component" value="Linkage Group LG10"/>
</dbReference>
<dbReference type="SUPFAM" id="SSF69989">
    <property type="entry name" value="C-terminal domain of PLC-beta"/>
    <property type="match status" value="1"/>
</dbReference>
<evidence type="ECO:0000259" key="2">
    <source>
        <dbReference type="Pfam" id="PF08703"/>
    </source>
</evidence>
<feature type="domain" description="Phospholipase C-beta C-terminal" evidence="2">
    <location>
        <begin position="14"/>
        <end position="71"/>
    </location>
</feature>
<dbReference type="EMBL" id="JAFHDT010000010">
    <property type="protein sequence ID" value="KAI7804263.1"/>
    <property type="molecule type" value="Genomic_DNA"/>
</dbReference>
<gene>
    <name evidence="3" type="ORF">IRJ41_004063</name>
</gene>
<evidence type="ECO:0000313" key="3">
    <source>
        <dbReference type="EMBL" id="KAI7804263.1"/>
    </source>
</evidence>
<dbReference type="InterPro" id="IPR014815">
    <property type="entry name" value="PLC-beta_C"/>
</dbReference>
<dbReference type="InterPro" id="IPR042531">
    <property type="entry name" value="PLC-beta_C_sf"/>
</dbReference>
<evidence type="ECO:0000256" key="1">
    <source>
        <dbReference type="SAM" id="MobiDB-lite"/>
    </source>
</evidence>
<evidence type="ECO:0000313" key="4">
    <source>
        <dbReference type="Proteomes" id="UP001059041"/>
    </source>
</evidence>
<sequence>MKEGQDKDKSDEGSPQEQSLKRRQAATLGKIRDLISQLNKDAVSEHSKNMWSLPNELTEAVNSCVKPHYPDHMEKAVENRTEPANGQCQVFVG</sequence>
<name>A0A9W7TX19_TRIRA</name>
<feature type="compositionally biased region" description="Basic and acidic residues" evidence="1">
    <location>
        <begin position="1"/>
        <end position="12"/>
    </location>
</feature>
<accession>A0A9W7TX19</accession>
<dbReference type="Pfam" id="PF08703">
    <property type="entry name" value="PLC-beta_C"/>
    <property type="match status" value="1"/>
</dbReference>
<dbReference type="GO" id="GO:0016042">
    <property type="term" value="P:lipid catabolic process"/>
    <property type="evidence" value="ECO:0007669"/>
    <property type="project" value="InterPro"/>
</dbReference>